<dbReference type="OrthoDB" id="5410040at2759"/>
<comment type="caution">
    <text evidence="2">The sequence shown here is derived from an EMBL/GenBank/DDBJ whole genome shotgun (WGS) entry which is preliminary data.</text>
</comment>
<evidence type="ECO:0000313" key="3">
    <source>
        <dbReference type="Proteomes" id="UP000038010"/>
    </source>
</evidence>
<protein>
    <submittedName>
        <fullName evidence="2">Uncharacterized protein</fullName>
    </submittedName>
</protein>
<dbReference type="RefSeq" id="XP_017999053.1">
    <property type="nucleotide sequence ID" value="XM_018144654.1"/>
</dbReference>
<gene>
    <name evidence="2" type="ORF">AB675_4511</name>
</gene>
<dbReference type="GeneID" id="28736534"/>
<feature type="coiled-coil region" evidence="1">
    <location>
        <begin position="80"/>
        <end position="107"/>
    </location>
</feature>
<dbReference type="EMBL" id="LFJN01000016">
    <property type="protein sequence ID" value="KPI39090.1"/>
    <property type="molecule type" value="Genomic_DNA"/>
</dbReference>
<reference evidence="2 3" key="1">
    <citation type="submission" date="2015-06" db="EMBL/GenBank/DDBJ databases">
        <title>Draft genome of the ant-associated black yeast Phialophora attae CBS 131958.</title>
        <authorList>
            <person name="Moreno L.F."/>
            <person name="Stielow B.J."/>
            <person name="de Hoog S."/>
            <person name="Vicente V.A."/>
            <person name="Weiss V.A."/>
            <person name="de Vries M."/>
            <person name="Cruz L.M."/>
            <person name="Souza E.M."/>
        </authorList>
    </citation>
    <scope>NUCLEOTIDE SEQUENCE [LARGE SCALE GENOMIC DNA]</scope>
    <source>
        <strain evidence="2 3">CBS 131958</strain>
    </source>
</reference>
<accession>A0A0N1H9U7</accession>
<dbReference type="AlphaFoldDB" id="A0A0N1H9U7"/>
<dbReference type="GO" id="GO:0005759">
    <property type="term" value="C:mitochondrial matrix"/>
    <property type="evidence" value="ECO:0007669"/>
    <property type="project" value="TreeGrafter"/>
</dbReference>
<dbReference type="Proteomes" id="UP000038010">
    <property type="component" value="Unassembled WGS sequence"/>
</dbReference>
<keyword evidence="3" id="KW-1185">Reference proteome</keyword>
<dbReference type="GO" id="GO:0033617">
    <property type="term" value="P:mitochondrial respiratory chain complex IV assembly"/>
    <property type="evidence" value="ECO:0007669"/>
    <property type="project" value="TreeGrafter"/>
</dbReference>
<organism evidence="2 3">
    <name type="scientific">Cyphellophora attinorum</name>
    <dbReference type="NCBI Taxonomy" id="1664694"/>
    <lineage>
        <taxon>Eukaryota</taxon>
        <taxon>Fungi</taxon>
        <taxon>Dikarya</taxon>
        <taxon>Ascomycota</taxon>
        <taxon>Pezizomycotina</taxon>
        <taxon>Eurotiomycetes</taxon>
        <taxon>Chaetothyriomycetidae</taxon>
        <taxon>Chaetothyriales</taxon>
        <taxon>Cyphellophoraceae</taxon>
        <taxon>Cyphellophora</taxon>
    </lineage>
</organism>
<dbReference type="VEuPathDB" id="FungiDB:AB675_4511"/>
<name>A0A0N1H9U7_9EURO</name>
<evidence type="ECO:0000313" key="2">
    <source>
        <dbReference type="EMBL" id="KPI39090.1"/>
    </source>
</evidence>
<sequence length="309" mass="35343">MPSHLHPRSTATSTLFAGTLLASFVVISIPHIFPCPRPRTQYMDADSQLRRAEDMAAASSPPVQAGIKQQGGKKTVKRSMEAEAAVLKMLEEEARKFEKEARILSTKIMPTTLLTLPLEIRQMIWKFTMTGTIDVLGHCQHAQYPPQQDFDTPILRFNPSSLRNPRLPLLLACKVISQDIVDLPDDYIFSFCHARYQEDVLSALLKHPAWTPTAVFARLQNMRCCIYITFDEWLLIKELGLGKRAMESVVDNVRDEGDNYFLPELVLLVKHFVVEIKLLDLHKFMQHVRNFGEGWISMDIRLKELKPED</sequence>
<evidence type="ECO:0000256" key="1">
    <source>
        <dbReference type="SAM" id="Coils"/>
    </source>
</evidence>
<dbReference type="PANTHER" id="PTHR40020">
    <property type="entry name" value="CYTOCHROME C OXIDASE ASSEMBLY FACTOR 2"/>
    <property type="match status" value="1"/>
</dbReference>
<keyword evidence="1" id="KW-0175">Coiled coil</keyword>
<proteinExistence type="predicted"/>
<dbReference type="PANTHER" id="PTHR40020:SF1">
    <property type="entry name" value="CYTOCHROME C OXIDASE ASSEMBLY FACTOR 2"/>
    <property type="match status" value="1"/>
</dbReference>